<dbReference type="InterPro" id="IPR035897">
    <property type="entry name" value="Toll_tir_struct_dom_sf"/>
</dbReference>
<organism evidence="1 2">
    <name type="scientific">Ktedonosporobacter rubrisoli</name>
    <dbReference type="NCBI Taxonomy" id="2509675"/>
    <lineage>
        <taxon>Bacteria</taxon>
        <taxon>Bacillati</taxon>
        <taxon>Chloroflexota</taxon>
        <taxon>Ktedonobacteria</taxon>
        <taxon>Ktedonobacterales</taxon>
        <taxon>Ktedonosporobacteraceae</taxon>
        <taxon>Ktedonosporobacter</taxon>
    </lineage>
</organism>
<gene>
    <name evidence="1" type="ORF">EPA93_15490</name>
</gene>
<keyword evidence="2" id="KW-1185">Reference proteome</keyword>
<evidence type="ECO:0000313" key="1">
    <source>
        <dbReference type="EMBL" id="QBD77317.1"/>
    </source>
</evidence>
<accession>A0A4P6JPK9</accession>
<dbReference type="RefSeq" id="WP_129888380.1">
    <property type="nucleotide sequence ID" value="NZ_CP035758.1"/>
</dbReference>
<reference evidence="1 2" key="1">
    <citation type="submission" date="2019-01" db="EMBL/GenBank/DDBJ databases">
        <title>Ktedonosporobacter rubrisoli SCAWS-G2.</title>
        <authorList>
            <person name="Huang Y."/>
            <person name="Yan B."/>
        </authorList>
    </citation>
    <scope>NUCLEOTIDE SEQUENCE [LARGE SCALE GENOMIC DNA]</scope>
    <source>
        <strain evidence="1 2">SCAWS-G2</strain>
    </source>
</reference>
<evidence type="ECO:0008006" key="3">
    <source>
        <dbReference type="Google" id="ProtNLM"/>
    </source>
</evidence>
<dbReference type="KEGG" id="kbs:EPA93_15490"/>
<dbReference type="EMBL" id="CP035758">
    <property type="protein sequence ID" value="QBD77317.1"/>
    <property type="molecule type" value="Genomic_DNA"/>
</dbReference>
<dbReference type="AlphaFoldDB" id="A0A4P6JPK9"/>
<evidence type="ECO:0000313" key="2">
    <source>
        <dbReference type="Proteomes" id="UP000290365"/>
    </source>
</evidence>
<sequence>MVNDRAIKVFYFCVPADELYCQRLEMNLVILKRHGAIQSWASNITTDPSNLIDELKTVDIVLFLISPDFLAADHNFRADFQIILEHQNDRRIYAVPLLVRPVYMEGSPFSYIESLPTGSKPIAKWKNEDEAWVNVSWGISKIASHLQAMRRYERSHPSLAPAPIDPFTVAAAGTAIAQVILMVSDMWSRRERKGEEHKQDEVKEVRVLTGSGQWVHFRSTEQAGGAWNQVQKVRALMSDNHWIELQTEDELQYRSSTTTPAKVRVRAVK</sequence>
<name>A0A4P6JPK9_KTERU</name>
<dbReference type="OrthoDB" id="165080at2"/>
<dbReference type="Proteomes" id="UP000290365">
    <property type="component" value="Chromosome"/>
</dbReference>
<dbReference type="SUPFAM" id="SSF52200">
    <property type="entry name" value="Toll/Interleukin receptor TIR domain"/>
    <property type="match status" value="1"/>
</dbReference>
<proteinExistence type="predicted"/>
<protein>
    <recommendedName>
        <fullName evidence="3">Toll/interleukin-1 receptor domain-containing protein</fullName>
    </recommendedName>
</protein>